<dbReference type="RefSeq" id="WP_173056157.1">
    <property type="nucleotide sequence ID" value="NZ_BAABGO010000001.1"/>
</dbReference>
<evidence type="ECO:0000256" key="2">
    <source>
        <dbReference type="ARBA" id="ARBA00022692"/>
    </source>
</evidence>
<feature type="transmembrane region" description="Helical" evidence="5">
    <location>
        <begin position="423"/>
        <end position="442"/>
    </location>
</feature>
<comment type="subcellular location">
    <subcellularLocation>
        <location evidence="1">Membrane</location>
        <topology evidence="1">Multi-pass membrane protein</topology>
    </subcellularLocation>
</comment>
<organism evidence="7 8">
    <name type="scientific">Phytohabitans houttuyneae</name>
    <dbReference type="NCBI Taxonomy" id="1076126"/>
    <lineage>
        <taxon>Bacteria</taxon>
        <taxon>Bacillati</taxon>
        <taxon>Actinomycetota</taxon>
        <taxon>Actinomycetes</taxon>
        <taxon>Micromonosporales</taxon>
        <taxon>Micromonosporaceae</taxon>
    </lineage>
</organism>
<accession>A0A6V8K3P5</accession>
<evidence type="ECO:0000256" key="1">
    <source>
        <dbReference type="ARBA" id="ARBA00004141"/>
    </source>
</evidence>
<dbReference type="GO" id="GO:0016020">
    <property type="term" value="C:membrane"/>
    <property type="evidence" value="ECO:0007669"/>
    <property type="project" value="UniProtKB-SubCell"/>
</dbReference>
<dbReference type="AlphaFoldDB" id="A0A6V8K3P5"/>
<feature type="transmembrane region" description="Helical" evidence="5">
    <location>
        <begin position="285"/>
        <end position="310"/>
    </location>
</feature>
<feature type="transmembrane region" description="Helical" evidence="5">
    <location>
        <begin position="209"/>
        <end position="227"/>
    </location>
</feature>
<dbReference type="InterPro" id="IPR007016">
    <property type="entry name" value="O-antigen_ligase-rel_domated"/>
</dbReference>
<evidence type="ECO:0000313" key="8">
    <source>
        <dbReference type="Proteomes" id="UP000482800"/>
    </source>
</evidence>
<gene>
    <name evidence="7" type="ORF">Phou_025440</name>
</gene>
<evidence type="ECO:0000313" key="7">
    <source>
        <dbReference type="EMBL" id="GFJ78364.1"/>
    </source>
</evidence>
<keyword evidence="2 5" id="KW-0812">Transmembrane</keyword>
<dbReference type="Pfam" id="PF04932">
    <property type="entry name" value="Wzy_C"/>
    <property type="match status" value="1"/>
</dbReference>
<feature type="transmembrane region" description="Helical" evidence="5">
    <location>
        <begin position="239"/>
        <end position="255"/>
    </location>
</feature>
<comment type="caution">
    <text evidence="7">The sequence shown here is derived from an EMBL/GenBank/DDBJ whole genome shotgun (WGS) entry which is preliminary data.</text>
</comment>
<protein>
    <recommendedName>
        <fullName evidence="6">O-antigen ligase-related domain-containing protein</fullName>
    </recommendedName>
</protein>
<dbReference type="PANTHER" id="PTHR37422:SF23">
    <property type="entry name" value="TEICHURONIC ACID BIOSYNTHESIS PROTEIN TUAE"/>
    <property type="match status" value="1"/>
</dbReference>
<dbReference type="InterPro" id="IPR051533">
    <property type="entry name" value="WaaL-like"/>
</dbReference>
<reference evidence="7 8" key="1">
    <citation type="submission" date="2020-03" db="EMBL/GenBank/DDBJ databases">
        <title>Whole genome shotgun sequence of Phytohabitans houttuyneae NBRC 108639.</title>
        <authorList>
            <person name="Komaki H."/>
            <person name="Tamura T."/>
        </authorList>
    </citation>
    <scope>NUCLEOTIDE SEQUENCE [LARGE SCALE GENOMIC DNA]</scope>
    <source>
        <strain evidence="7 8">NBRC 108639</strain>
    </source>
</reference>
<feature type="transmembrane region" description="Helical" evidence="5">
    <location>
        <begin position="360"/>
        <end position="388"/>
    </location>
</feature>
<name>A0A6V8K3P5_9ACTN</name>
<keyword evidence="4 5" id="KW-0472">Membrane</keyword>
<dbReference type="Proteomes" id="UP000482800">
    <property type="component" value="Unassembled WGS sequence"/>
</dbReference>
<evidence type="ECO:0000256" key="3">
    <source>
        <dbReference type="ARBA" id="ARBA00022989"/>
    </source>
</evidence>
<keyword evidence="3 5" id="KW-1133">Transmembrane helix</keyword>
<feature type="transmembrane region" description="Helical" evidence="5">
    <location>
        <begin position="90"/>
        <end position="110"/>
    </location>
</feature>
<feature type="transmembrane region" description="Helical" evidence="5">
    <location>
        <begin position="400"/>
        <end position="417"/>
    </location>
</feature>
<evidence type="ECO:0000256" key="5">
    <source>
        <dbReference type="SAM" id="Phobius"/>
    </source>
</evidence>
<sequence length="488" mass="53470">MTSFAVHPVDLEPSLVAESTYATRRRRARIDVAAVVSVMICLLYLIPGTLIVPNMSFAGRPALLVAFALFAWWALTRLNRRLVMTGPQPIRWAAFLYLAGTMGSYLAGLLRGLPGLEANAQNFAMLQLFQFLGVALVVADGIPNWERLKGVLRVFVWCAGYMAAIGIIQSTTQINIAEYLVVPGLEVKGGIIGLSQRGSGEFFRVASTAAHYIEFSALMAVALPFAIHFARYGALKRHRYFAGLVAVLTAVAVPMSISRTGVVALGAVLAVMMIAWSWRVRYNMLLLGTVVIAGMMVVRPGLLGTVSYMFTGAEEDPSISGRTDDYELVGHWFSQRPWLGRGPNTLVPELYDGLVLDNQWLYTLVTGGLIGVIVFALMHLTAIVLAAIAWRRSQIEEDRHLCAALISAQVVSLLVAATVDSLWFTTFALTVFLLMGVCGAVWRLTHPARTVRTSTVVSYNDQPERDAAHEAERVADAVIRIAPVYRRR</sequence>
<reference evidence="7 8" key="2">
    <citation type="submission" date="2020-03" db="EMBL/GenBank/DDBJ databases">
        <authorList>
            <person name="Ichikawa N."/>
            <person name="Kimura A."/>
            <person name="Kitahashi Y."/>
            <person name="Uohara A."/>
        </authorList>
    </citation>
    <scope>NUCLEOTIDE SEQUENCE [LARGE SCALE GENOMIC DNA]</scope>
    <source>
        <strain evidence="7 8">NBRC 108639</strain>
    </source>
</reference>
<feature type="transmembrane region" description="Helical" evidence="5">
    <location>
        <begin position="58"/>
        <end position="78"/>
    </location>
</feature>
<evidence type="ECO:0000256" key="4">
    <source>
        <dbReference type="ARBA" id="ARBA00023136"/>
    </source>
</evidence>
<keyword evidence="8" id="KW-1185">Reference proteome</keyword>
<proteinExistence type="predicted"/>
<feature type="domain" description="O-antigen ligase-related" evidence="6">
    <location>
        <begin position="244"/>
        <end position="376"/>
    </location>
</feature>
<dbReference type="EMBL" id="BLPF01000001">
    <property type="protein sequence ID" value="GFJ78364.1"/>
    <property type="molecule type" value="Genomic_DNA"/>
</dbReference>
<feature type="transmembrane region" description="Helical" evidence="5">
    <location>
        <begin position="32"/>
        <end position="52"/>
    </location>
</feature>
<feature type="transmembrane region" description="Helical" evidence="5">
    <location>
        <begin position="154"/>
        <end position="176"/>
    </location>
</feature>
<evidence type="ECO:0000259" key="6">
    <source>
        <dbReference type="Pfam" id="PF04932"/>
    </source>
</evidence>
<dbReference type="PANTHER" id="PTHR37422">
    <property type="entry name" value="TEICHURONIC ACID BIOSYNTHESIS PROTEIN TUAE"/>
    <property type="match status" value="1"/>
</dbReference>
<feature type="transmembrane region" description="Helical" evidence="5">
    <location>
        <begin position="122"/>
        <end position="142"/>
    </location>
</feature>
<feature type="transmembrane region" description="Helical" evidence="5">
    <location>
        <begin position="261"/>
        <end position="278"/>
    </location>
</feature>